<evidence type="ECO:0000313" key="2">
    <source>
        <dbReference type="Proteomes" id="UP000325315"/>
    </source>
</evidence>
<dbReference type="OrthoDB" id="998593at2759"/>
<keyword evidence="2" id="KW-1185">Reference proteome</keyword>
<keyword evidence="1" id="KW-0418">Kinase</keyword>
<protein>
    <submittedName>
        <fullName evidence="1">Receptor-like protein kinase</fullName>
    </submittedName>
</protein>
<reference evidence="2" key="1">
    <citation type="journal article" date="2019" name="Plant Biotechnol. J.">
        <title>Genome sequencing of the Australian wild diploid species Gossypium australe highlights disease resistance and delayed gland morphogenesis.</title>
        <authorList>
            <person name="Cai Y."/>
            <person name="Cai X."/>
            <person name="Wang Q."/>
            <person name="Wang P."/>
            <person name="Zhang Y."/>
            <person name="Cai C."/>
            <person name="Xu Y."/>
            <person name="Wang K."/>
            <person name="Zhou Z."/>
            <person name="Wang C."/>
            <person name="Geng S."/>
            <person name="Li B."/>
            <person name="Dong Q."/>
            <person name="Hou Y."/>
            <person name="Wang H."/>
            <person name="Ai P."/>
            <person name="Liu Z."/>
            <person name="Yi F."/>
            <person name="Sun M."/>
            <person name="An G."/>
            <person name="Cheng J."/>
            <person name="Zhang Y."/>
            <person name="Shi Q."/>
            <person name="Xie Y."/>
            <person name="Shi X."/>
            <person name="Chang Y."/>
            <person name="Huang F."/>
            <person name="Chen Y."/>
            <person name="Hong S."/>
            <person name="Mi L."/>
            <person name="Sun Q."/>
            <person name="Zhang L."/>
            <person name="Zhou B."/>
            <person name="Peng R."/>
            <person name="Zhang X."/>
            <person name="Liu F."/>
        </authorList>
    </citation>
    <scope>NUCLEOTIDE SEQUENCE [LARGE SCALE GENOMIC DNA]</scope>
    <source>
        <strain evidence="2">cv. PA1801</strain>
    </source>
</reference>
<proteinExistence type="predicted"/>
<dbReference type="GO" id="GO:0016301">
    <property type="term" value="F:kinase activity"/>
    <property type="evidence" value="ECO:0007669"/>
    <property type="project" value="UniProtKB-KW"/>
</dbReference>
<accession>A0A5B6X4F9</accession>
<organism evidence="1 2">
    <name type="scientific">Gossypium australe</name>
    <dbReference type="NCBI Taxonomy" id="47621"/>
    <lineage>
        <taxon>Eukaryota</taxon>
        <taxon>Viridiplantae</taxon>
        <taxon>Streptophyta</taxon>
        <taxon>Embryophyta</taxon>
        <taxon>Tracheophyta</taxon>
        <taxon>Spermatophyta</taxon>
        <taxon>Magnoliopsida</taxon>
        <taxon>eudicotyledons</taxon>
        <taxon>Gunneridae</taxon>
        <taxon>Pentapetalae</taxon>
        <taxon>rosids</taxon>
        <taxon>malvids</taxon>
        <taxon>Malvales</taxon>
        <taxon>Malvaceae</taxon>
        <taxon>Malvoideae</taxon>
        <taxon>Gossypium</taxon>
    </lineage>
</organism>
<dbReference type="EMBL" id="SMMG02000001">
    <property type="protein sequence ID" value="KAA3488174.1"/>
    <property type="molecule type" value="Genomic_DNA"/>
</dbReference>
<dbReference type="AlphaFoldDB" id="A0A5B6X4F9"/>
<keyword evidence="1" id="KW-0675">Receptor</keyword>
<name>A0A5B6X4F9_9ROSI</name>
<dbReference type="PANTHER" id="PTHR46148">
    <property type="entry name" value="CHROMO DOMAIN-CONTAINING PROTEIN"/>
    <property type="match status" value="1"/>
</dbReference>
<dbReference type="Proteomes" id="UP000325315">
    <property type="component" value="Unassembled WGS sequence"/>
</dbReference>
<evidence type="ECO:0000313" key="1">
    <source>
        <dbReference type="EMBL" id="KAA3488174.1"/>
    </source>
</evidence>
<dbReference type="PANTHER" id="PTHR46148:SF44">
    <property type="entry name" value="GAG-POL POLYPROTEIN"/>
    <property type="match status" value="1"/>
</dbReference>
<sequence>MFRCCVIEFEGNSQHFSRIDITSISFKSSHVISTNEVELELNLSYSEESIKILAREIKELKNKHIALVNVLWQHHGVEEATWELEEAMKL</sequence>
<keyword evidence="1" id="KW-0808">Transferase</keyword>
<comment type="caution">
    <text evidence="1">The sequence shown here is derived from an EMBL/GenBank/DDBJ whole genome shotgun (WGS) entry which is preliminary data.</text>
</comment>
<gene>
    <name evidence="1" type="ORF">EPI10_031946</name>
</gene>